<sequence length="344" mass="35548">MPTDSLAASSLPVGSRHPRTWAGLLLAAGIGCVALWLGRLLPVIGGPVFGIVLGILVRNTFSPGGQFDAGIRFASKYVLQWSIIALGAGLSLSQVAHTGLDSLAVTSVTITVAGVSAWALGRMLGVGGRLKLLIGVGTAICGGSAIAAVTPIVKPDDHETAFAISTIFLFNLVAVLLFPALGHLLHLSDTGFGMWAGTAINDTSSVVAAGYSYSKAAGDYATVVKLTRATLIIPICIALSLIVAYREKRNGAGRVNLARIFPWFILWFLVASALRTSGAIPSAVQPAIHDAAEFMIIVALTAIGLSSNLRRMAATGVRPILLGLGVWVAVSASSLVVQMAMGQI</sequence>
<feature type="transmembrane region" description="Helical" evidence="7">
    <location>
        <begin position="44"/>
        <end position="61"/>
    </location>
</feature>
<dbReference type="RefSeq" id="WP_050451916.1">
    <property type="nucleotide sequence ID" value="NZ_LFJJ01000005.1"/>
</dbReference>
<feature type="transmembrane region" description="Helical" evidence="7">
    <location>
        <begin position="102"/>
        <end position="120"/>
    </location>
</feature>
<evidence type="ECO:0000313" key="8">
    <source>
        <dbReference type="EMBL" id="KND62105.1"/>
    </source>
</evidence>
<protein>
    <submittedName>
        <fullName evidence="8">Putative membrane protein YeiH</fullName>
    </submittedName>
</protein>
<feature type="transmembrane region" description="Helical" evidence="7">
    <location>
        <begin position="226"/>
        <end position="245"/>
    </location>
</feature>
<dbReference type="AlphaFoldDB" id="A0A0L0MII3"/>
<evidence type="ECO:0000313" key="9">
    <source>
        <dbReference type="Proteomes" id="UP000036959"/>
    </source>
</evidence>
<evidence type="ECO:0000256" key="7">
    <source>
        <dbReference type="SAM" id="Phobius"/>
    </source>
</evidence>
<comment type="subcellular location">
    <subcellularLocation>
        <location evidence="1">Cell membrane</location>
        <topology evidence="1">Multi-pass membrane protein</topology>
    </subcellularLocation>
</comment>
<evidence type="ECO:0000256" key="5">
    <source>
        <dbReference type="ARBA" id="ARBA00022989"/>
    </source>
</evidence>
<feature type="transmembrane region" description="Helical" evidence="7">
    <location>
        <begin position="321"/>
        <end position="341"/>
    </location>
</feature>
<evidence type="ECO:0000256" key="3">
    <source>
        <dbReference type="ARBA" id="ARBA00022475"/>
    </source>
</evidence>
<dbReference type="GO" id="GO:0005886">
    <property type="term" value="C:plasma membrane"/>
    <property type="evidence" value="ECO:0007669"/>
    <property type="project" value="UniProtKB-SubCell"/>
</dbReference>
<keyword evidence="6 7" id="KW-0472">Membrane</keyword>
<keyword evidence="9" id="KW-1185">Reference proteome</keyword>
<feature type="transmembrane region" description="Helical" evidence="7">
    <location>
        <begin position="162"/>
        <end position="185"/>
    </location>
</feature>
<keyword evidence="4 7" id="KW-0812">Transmembrane</keyword>
<dbReference type="PATRIC" id="fig|242163.4.peg.5364"/>
<feature type="transmembrane region" description="Helical" evidence="7">
    <location>
        <begin position="73"/>
        <end position="96"/>
    </location>
</feature>
<dbReference type="PANTHER" id="PTHR30106">
    <property type="entry name" value="INNER MEMBRANE PROTEIN YEIH-RELATED"/>
    <property type="match status" value="1"/>
</dbReference>
<evidence type="ECO:0000256" key="1">
    <source>
        <dbReference type="ARBA" id="ARBA00004651"/>
    </source>
</evidence>
<organism evidence="8 9">
    <name type="scientific">Candidatus Burkholderia verschuerenii</name>
    <dbReference type="NCBI Taxonomy" id="242163"/>
    <lineage>
        <taxon>Bacteria</taxon>
        <taxon>Pseudomonadati</taxon>
        <taxon>Pseudomonadota</taxon>
        <taxon>Betaproteobacteria</taxon>
        <taxon>Burkholderiales</taxon>
        <taxon>Burkholderiaceae</taxon>
        <taxon>Burkholderia</taxon>
    </lineage>
</organism>
<feature type="transmembrane region" description="Helical" evidence="7">
    <location>
        <begin position="287"/>
        <end position="309"/>
    </location>
</feature>
<name>A0A0L0MII3_9BURK</name>
<dbReference type="Proteomes" id="UP000036959">
    <property type="component" value="Unassembled WGS sequence"/>
</dbReference>
<reference evidence="9" key="1">
    <citation type="submission" date="2015-06" db="EMBL/GenBank/DDBJ databases">
        <title>Comparative genomics of Burkholderia leaf nodule symbionts.</title>
        <authorList>
            <person name="Carlier A."/>
            <person name="Eberl L."/>
            <person name="Pinto-Carbo M."/>
        </authorList>
    </citation>
    <scope>NUCLEOTIDE SEQUENCE [LARGE SCALE GENOMIC DNA]</scope>
    <source>
        <strain evidence="9">UZHbot4</strain>
    </source>
</reference>
<feature type="transmembrane region" description="Helical" evidence="7">
    <location>
        <begin position="257"/>
        <end position="275"/>
    </location>
</feature>
<evidence type="ECO:0000256" key="2">
    <source>
        <dbReference type="ARBA" id="ARBA00007977"/>
    </source>
</evidence>
<keyword evidence="5 7" id="KW-1133">Transmembrane helix</keyword>
<dbReference type="Pfam" id="PF03601">
    <property type="entry name" value="Cons_hypoth698"/>
    <property type="match status" value="1"/>
</dbReference>
<proteinExistence type="inferred from homology"/>
<gene>
    <name evidence="8" type="ORF">BVER_02038c</name>
</gene>
<feature type="transmembrane region" description="Helical" evidence="7">
    <location>
        <begin position="132"/>
        <end position="150"/>
    </location>
</feature>
<dbReference type="OrthoDB" id="5393513at2"/>
<feature type="transmembrane region" description="Helical" evidence="7">
    <location>
        <begin position="192"/>
        <end position="214"/>
    </location>
</feature>
<comment type="similarity">
    <text evidence="2">Belongs to the UPF0324 family.</text>
</comment>
<dbReference type="PANTHER" id="PTHR30106:SF1">
    <property type="entry name" value="UPF0324 MEMBRANE PROTEIN FN0533"/>
    <property type="match status" value="1"/>
</dbReference>
<comment type="caution">
    <text evidence="8">The sequence shown here is derived from an EMBL/GenBank/DDBJ whole genome shotgun (WGS) entry which is preliminary data.</text>
</comment>
<dbReference type="EMBL" id="LFJJ01000005">
    <property type="protein sequence ID" value="KND62105.1"/>
    <property type="molecule type" value="Genomic_DNA"/>
</dbReference>
<dbReference type="InterPro" id="IPR018383">
    <property type="entry name" value="UPF0324_pro"/>
</dbReference>
<accession>A0A0L0MII3</accession>
<keyword evidence="3" id="KW-1003">Cell membrane</keyword>
<evidence type="ECO:0000256" key="4">
    <source>
        <dbReference type="ARBA" id="ARBA00022692"/>
    </source>
</evidence>
<evidence type="ECO:0000256" key="6">
    <source>
        <dbReference type="ARBA" id="ARBA00023136"/>
    </source>
</evidence>